<dbReference type="RefSeq" id="WP_259494980.1">
    <property type="nucleotide sequence ID" value="NZ_JARBWL010000001.1"/>
</dbReference>
<organism evidence="8 9">
    <name type="scientific">Pseudomonas fungipugnans</name>
    <dbReference type="NCBI Taxonomy" id="3024217"/>
    <lineage>
        <taxon>Bacteria</taxon>
        <taxon>Pseudomonadati</taxon>
        <taxon>Pseudomonadota</taxon>
        <taxon>Gammaproteobacteria</taxon>
        <taxon>Pseudomonadales</taxon>
        <taxon>Pseudomonadaceae</taxon>
        <taxon>Pseudomonas</taxon>
    </lineage>
</organism>
<dbReference type="PRINTS" id="PR00153">
    <property type="entry name" value="CSAPPISMRASE"/>
</dbReference>
<dbReference type="PIRSF" id="PIRSF001467">
    <property type="entry name" value="Peptidylpro_ismrse"/>
    <property type="match status" value="1"/>
</dbReference>
<feature type="domain" description="PPIase cyclophilin-type" evidence="7">
    <location>
        <begin position="8"/>
        <end position="165"/>
    </location>
</feature>
<dbReference type="InterPro" id="IPR044665">
    <property type="entry name" value="E_coli_cyclophilin_A-like"/>
</dbReference>
<dbReference type="SUPFAM" id="SSF50891">
    <property type="entry name" value="Cyclophilin-like"/>
    <property type="match status" value="1"/>
</dbReference>
<evidence type="ECO:0000313" key="8">
    <source>
        <dbReference type="EMBL" id="MDI2590868.1"/>
    </source>
</evidence>
<dbReference type="EC" id="5.2.1.8" evidence="5"/>
<evidence type="ECO:0000313" key="9">
    <source>
        <dbReference type="Proteomes" id="UP001159100"/>
    </source>
</evidence>
<comment type="similarity">
    <text evidence="2 5">Belongs to the cyclophilin-type PPIase family.</text>
</comment>
<dbReference type="Gene3D" id="2.40.100.10">
    <property type="entry name" value="Cyclophilin-like"/>
    <property type="match status" value="1"/>
</dbReference>
<evidence type="ECO:0000256" key="3">
    <source>
        <dbReference type="ARBA" id="ARBA00023110"/>
    </source>
</evidence>
<keyword evidence="4 5" id="KW-0413">Isomerase</keyword>
<name>A0ABT6QJ08_9PSED</name>
<dbReference type="InterPro" id="IPR024936">
    <property type="entry name" value="Cyclophilin-type_PPIase"/>
</dbReference>
<dbReference type="PROSITE" id="PS00170">
    <property type="entry name" value="CSA_PPIASE_1"/>
    <property type="match status" value="1"/>
</dbReference>
<dbReference type="CDD" id="cd01920">
    <property type="entry name" value="cyclophilin_EcCYP_like"/>
    <property type="match status" value="1"/>
</dbReference>
<reference evidence="8 9" key="1">
    <citation type="submission" date="2023-02" db="EMBL/GenBank/DDBJ databases">
        <title>Pseudomonas chrutzelriedensis sp. nov., a potently antifungal strain isolated from moss.</title>
        <authorList>
            <person name="Schnyder A."/>
            <person name="Kalawong R."/>
            <person name="Eberl L."/>
            <person name="Agnoli K."/>
        </authorList>
    </citation>
    <scope>NUCLEOTIDE SEQUENCE [LARGE SCALE GENOMIC DNA]</scope>
    <source>
        <strain evidence="8 9">681</strain>
    </source>
</reference>
<dbReference type="PROSITE" id="PS50072">
    <property type="entry name" value="CSA_PPIASE_2"/>
    <property type="match status" value="1"/>
</dbReference>
<evidence type="ECO:0000256" key="6">
    <source>
        <dbReference type="SAM" id="MobiDB-lite"/>
    </source>
</evidence>
<evidence type="ECO:0000256" key="1">
    <source>
        <dbReference type="ARBA" id="ARBA00002388"/>
    </source>
</evidence>
<evidence type="ECO:0000256" key="5">
    <source>
        <dbReference type="RuleBase" id="RU363019"/>
    </source>
</evidence>
<dbReference type="Proteomes" id="UP001159100">
    <property type="component" value="Unassembled WGS sequence"/>
</dbReference>
<keyword evidence="9" id="KW-1185">Reference proteome</keyword>
<evidence type="ECO:0000256" key="4">
    <source>
        <dbReference type="ARBA" id="ARBA00023235"/>
    </source>
</evidence>
<feature type="region of interest" description="Disordered" evidence="6">
    <location>
        <begin position="58"/>
        <end position="78"/>
    </location>
</feature>
<dbReference type="EMBL" id="JARBWL010000001">
    <property type="protein sequence ID" value="MDI2590868.1"/>
    <property type="molecule type" value="Genomic_DNA"/>
</dbReference>
<feature type="compositionally biased region" description="Basic and acidic residues" evidence="6">
    <location>
        <begin position="60"/>
        <end position="69"/>
    </location>
</feature>
<evidence type="ECO:0000259" key="7">
    <source>
        <dbReference type="PROSITE" id="PS50072"/>
    </source>
</evidence>
<dbReference type="Pfam" id="PF00160">
    <property type="entry name" value="Pro_isomerase"/>
    <property type="match status" value="1"/>
</dbReference>
<proteinExistence type="inferred from homology"/>
<sequence>MTQVKLTTNHGDIVLELNAEKAPITVANFIEYVKAGHYENTVFHRVIGNFMIQGGGFEPGMKEKKDKRPSIQNEADNGLPNEKYTVAMARTMEPHSASAQFFINVADNSFLNHSGKNVQGWGYAVFAKVVAGTDVVDKIKGVSTTSKAGHQDVPADDVIIEKAEIIE</sequence>
<comment type="catalytic activity">
    <reaction evidence="5">
        <text>[protein]-peptidylproline (omega=180) = [protein]-peptidylproline (omega=0)</text>
        <dbReference type="Rhea" id="RHEA:16237"/>
        <dbReference type="Rhea" id="RHEA-COMP:10747"/>
        <dbReference type="Rhea" id="RHEA-COMP:10748"/>
        <dbReference type="ChEBI" id="CHEBI:83833"/>
        <dbReference type="ChEBI" id="CHEBI:83834"/>
        <dbReference type="EC" id="5.2.1.8"/>
    </reaction>
</comment>
<comment type="caution">
    <text evidence="8">The sequence shown here is derived from an EMBL/GenBank/DDBJ whole genome shotgun (WGS) entry which is preliminary data.</text>
</comment>
<dbReference type="GO" id="GO:0016853">
    <property type="term" value="F:isomerase activity"/>
    <property type="evidence" value="ECO:0007669"/>
    <property type="project" value="UniProtKB-KW"/>
</dbReference>
<protein>
    <recommendedName>
        <fullName evidence="5">Peptidyl-prolyl cis-trans isomerase</fullName>
        <shortName evidence="5">PPIase</shortName>
        <ecNumber evidence="5">5.2.1.8</ecNumber>
    </recommendedName>
</protein>
<evidence type="ECO:0000256" key="2">
    <source>
        <dbReference type="ARBA" id="ARBA00007365"/>
    </source>
</evidence>
<dbReference type="InterPro" id="IPR002130">
    <property type="entry name" value="Cyclophilin-type_PPIase_dom"/>
</dbReference>
<gene>
    <name evidence="8" type="ORF">POF45_05375</name>
</gene>
<dbReference type="PANTHER" id="PTHR43246">
    <property type="entry name" value="PEPTIDYL-PROLYL CIS-TRANS ISOMERASE CYP38, CHLOROPLASTIC"/>
    <property type="match status" value="1"/>
</dbReference>
<comment type="function">
    <text evidence="1 5">PPIases accelerate the folding of proteins. It catalyzes the cis-trans isomerization of proline imidic peptide bonds in oligopeptides.</text>
</comment>
<dbReference type="InterPro" id="IPR029000">
    <property type="entry name" value="Cyclophilin-like_dom_sf"/>
</dbReference>
<accession>A0ABT6QJ08</accession>
<dbReference type="InterPro" id="IPR020892">
    <property type="entry name" value="Cyclophilin-type_PPIase_CS"/>
</dbReference>
<keyword evidence="3 5" id="KW-0697">Rotamase</keyword>